<dbReference type="InterPro" id="IPR050180">
    <property type="entry name" value="RNR_Ribonuclease"/>
</dbReference>
<evidence type="ECO:0000313" key="12">
    <source>
        <dbReference type="Proteomes" id="UP000009399"/>
    </source>
</evidence>
<keyword evidence="9" id="KW-0175">Coiled coil</keyword>
<dbReference type="InterPro" id="IPR012340">
    <property type="entry name" value="NA-bd_OB-fold"/>
</dbReference>
<evidence type="ECO:0000256" key="2">
    <source>
        <dbReference type="ARBA" id="ARBA00004496"/>
    </source>
</evidence>
<dbReference type="PANTHER" id="PTHR23355">
    <property type="entry name" value="RIBONUCLEASE"/>
    <property type="match status" value="1"/>
</dbReference>
<proteinExistence type="inferred from homology"/>
<dbReference type="SUPFAM" id="SSF50249">
    <property type="entry name" value="Nucleic acid-binding proteins"/>
    <property type="match status" value="3"/>
</dbReference>
<evidence type="ECO:0000256" key="6">
    <source>
        <dbReference type="ARBA" id="ARBA00022839"/>
    </source>
</evidence>
<evidence type="ECO:0000313" key="11">
    <source>
        <dbReference type="EMBL" id="AFX74439.1"/>
    </source>
</evidence>
<dbReference type="Proteomes" id="UP000009399">
    <property type="component" value="Chromosome"/>
</dbReference>
<evidence type="ECO:0000256" key="1">
    <source>
        <dbReference type="ARBA" id="ARBA00001849"/>
    </source>
</evidence>
<dbReference type="PROSITE" id="PS01175">
    <property type="entry name" value="RIBONUCLEASE_II"/>
    <property type="match status" value="1"/>
</dbReference>
<protein>
    <recommendedName>
        <fullName evidence="8">Ribonuclease R</fullName>
        <shortName evidence="8">RNase R</shortName>
        <ecNumber evidence="8">3.1.13.1</ecNumber>
    </recommendedName>
</protein>
<dbReference type="InterPro" id="IPR011805">
    <property type="entry name" value="RNase_R"/>
</dbReference>
<dbReference type="Gene3D" id="2.40.50.140">
    <property type="entry name" value="Nucleic acid-binding proteins"/>
    <property type="match status" value="2"/>
</dbReference>
<dbReference type="Pfam" id="PF00773">
    <property type="entry name" value="RNB"/>
    <property type="match status" value="1"/>
</dbReference>
<dbReference type="InterPro" id="IPR003029">
    <property type="entry name" value="S1_domain"/>
</dbReference>
<dbReference type="GO" id="GO:0006402">
    <property type="term" value="P:mRNA catabolic process"/>
    <property type="evidence" value="ECO:0007669"/>
    <property type="project" value="TreeGrafter"/>
</dbReference>
<dbReference type="RefSeq" id="WP_015084210.1">
    <property type="nucleotide sequence ID" value="NC_019552.1"/>
</dbReference>
<keyword evidence="4 8" id="KW-0540">Nuclease</keyword>
<dbReference type="InterPro" id="IPR022966">
    <property type="entry name" value="RNase_II/R_CS"/>
</dbReference>
<gene>
    <name evidence="8" type="primary">rnr</name>
    <name evidence="11" type="ORF">MOS_524</name>
</gene>
<evidence type="ECO:0000256" key="7">
    <source>
        <dbReference type="ARBA" id="ARBA00022884"/>
    </source>
</evidence>
<comment type="subcellular location">
    <subcellularLocation>
        <location evidence="2 8">Cytoplasm</location>
    </subcellularLocation>
</comment>
<dbReference type="PANTHER" id="PTHR23355:SF9">
    <property type="entry name" value="DIS3-LIKE EXONUCLEASE 2"/>
    <property type="match status" value="1"/>
</dbReference>
<dbReference type="Pfam" id="PF08206">
    <property type="entry name" value="OB_RNB"/>
    <property type="match status" value="1"/>
</dbReference>
<dbReference type="PROSITE" id="PS50126">
    <property type="entry name" value="S1"/>
    <property type="match status" value="1"/>
</dbReference>
<dbReference type="InterPro" id="IPR004476">
    <property type="entry name" value="RNase_II/RNase_R"/>
</dbReference>
<dbReference type="NCBIfam" id="TIGR00358">
    <property type="entry name" value="3_prime_RNase"/>
    <property type="match status" value="1"/>
</dbReference>
<comment type="similarity">
    <text evidence="8">Belongs to the RNR ribonuclease family. RNase R subfamily.</text>
</comment>
<feature type="domain" description="S1 motif" evidence="10">
    <location>
        <begin position="610"/>
        <end position="694"/>
    </location>
</feature>
<keyword evidence="3 8" id="KW-0963">Cytoplasm</keyword>
<sequence>MQINNEQLFAFLKQPKSFIEIARKFNITFNENAQLSSYLSHLLESHLIFKNHKGLYFSPKILSSHIGVFHSTQKGFGFVELKDHQNSVFIPAKFTSSAQDYDEVKINVFQDELKPDKTYGVVTKVISRKLKFLIGKVIKNGDYFDFEPYNSFKNEVFFRWVSTKNLVLGEFVKVEILEYQKKFLKIALVQNIANENEKFWYLKVPIVDSGVEVEFNSNIEEELKQIPDAIETIEPNRVDLRSSTIVTIDGDDTKDFDDAISVEKLENNNYKLGVHIADVSYYVKEDTFLDDEAATRGTSIYLPNMVIPMLPEKLSNGICSLNPNLDRYTITMEAEIDKYGNNLSVKIYPSVINSKARLTYNQVNKYYENQEISFTNEVKLLLDDALELAKILRKYKENQGYVNLEIEETKVILDEEGYTKDLQIKKSGISEALIEDFMVRANENVSEFLAKRKFPVIYRIHDKPDIERIEEFNGVLKSLGVNVVIPYQLDSKSFADAVEKIKEQRLDNFIKIMILRTMQKAVYSPVNHGHFGLASKFYSHFTSPIRRYPDLLLHRIIRHFLFEHKKDLLHFERILEFQSKSTSELEQRAQTLERKVVSIKKTEYFSSRIGQKYRGQITSIKKFGFFVELENNVDVLVHISDLQTNEQEEFILSDDSFTLANKFYKYQLGQFVEVEILSIDIPFGKISAKVVLKN</sequence>
<dbReference type="HAMAP" id="MF_01895">
    <property type="entry name" value="RNase_R"/>
    <property type="match status" value="1"/>
</dbReference>
<dbReference type="EC" id="3.1.13.1" evidence="8"/>
<feature type="coiled-coil region" evidence="9">
    <location>
        <begin position="575"/>
        <end position="602"/>
    </location>
</feature>
<evidence type="ECO:0000256" key="8">
    <source>
        <dbReference type="HAMAP-Rule" id="MF_01895"/>
    </source>
</evidence>
<dbReference type="AlphaFoldDB" id="A0AAI8AMK1"/>
<dbReference type="SMART" id="SM00955">
    <property type="entry name" value="RNB"/>
    <property type="match status" value="1"/>
</dbReference>
<dbReference type="GO" id="GO:0008859">
    <property type="term" value="F:exoribonuclease II activity"/>
    <property type="evidence" value="ECO:0007669"/>
    <property type="project" value="UniProtKB-UniRule"/>
</dbReference>
<dbReference type="Pfam" id="PF00575">
    <property type="entry name" value="S1"/>
    <property type="match status" value="1"/>
</dbReference>
<dbReference type="SMART" id="SM00316">
    <property type="entry name" value="S1"/>
    <property type="match status" value="1"/>
</dbReference>
<name>A0AAI8AMK1_MESHY</name>
<accession>A0AAI8AMK1</accession>
<dbReference type="InterPro" id="IPR001900">
    <property type="entry name" value="RNase_II/R"/>
</dbReference>
<organism evidence="11 12">
    <name type="scientific">Mesomycoplasma hyorhinis SK76</name>
    <dbReference type="NCBI Taxonomy" id="1118964"/>
    <lineage>
        <taxon>Bacteria</taxon>
        <taxon>Bacillati</taxon>
        <taxon>Mycoplasmatota</taxon>
        <taxon>Mycoplasmoidales</taxon>
        <taxon>Metamycoplasmataceae</taxon>
        <taxon>Mesomycoplasma</taxon>
    </lineage>
</organism>
<reference evidence="11 12" key="1">
    <citation type="journal article" date="2013" name="Genome Announc.">
        <title>Complete Genome Sequence of Mycoplasma hyorhinis Strain SK76.</title>
        <authorList>
            <person name="Goodison S."/>
            <person name="Urquidi V."/>
            <person name="Kumar D."/>
            <person name="Reyes L."/>
            <person name="Rosser C.J."/>
        </authorList>
    </citation>
    <scope>NUCLEOTIDE SEQUENCE [LARGE SCALE GENOMIC DNA]</scope>
    <source>
        <strain evidence="11 12">SK76</strain>
    </source>
</reference>
<keyword evidence="7 8" id="KW-0694">RNA-binding</keyword>
<keyword evidence="6 8" id="KW-0269">Exonuclease</keyword>
<evidence type="ECO:0000256" key="5">
    <source>
        <dbReference type="ARBA" id="ARBA00022801"/>
    </source>
</evidence>
<dbReference type="GO" id="GO:0003723">
    <property type="term" value="F:RNA binding"/>
    <property type="evidence" value="ECO:0007669"/>
    <property type="project" value="UniProtKB-UniRule"/>
</dbReference>
<evidence type="ECO:0000256" key="3">
    <source>
        <dbReference type="ARBA" id="ARBA00022490"/>
    </source>
</evidence>
<evidence type="ECO:0000256" key="9">
    <source>
        <dbReference type="SAM" id="Coils"/>
    </source>
</evidence>
<dbReference type="GO" id="GO:0005829">
    <property type="term" value="C:cytosol"/>
    <property type="evidence" value="ECO:0007669"/>
    <property type="project" value="TreeGrafter"/>
</dbReference>
<dbReference type="KEGG" id="mhs:MOS_524"/>
<dbReference type="NCBIfam" id="TIGR02063">
    <property type="entry name" value="RNase_R"/>
    <property type="match status" value="1"/>
</dbReference>
<comment type="function">
    <text evidence="8">3'-5' exoribonuclease that releases 5'-nucleoside monophosphates and is involved in maturation of structured RNAs.</text>
</comment>
<evidence type="ECO:0000256" key="4">
    <source>
        <dbReference type="ARBA" id="ARBA00022722"/>
    </source>
</evidence>
<comment type="catalytic activity">
    <reaction evidence="1 8">
        <text>Exonucleolytic cleavage in the 3'- to 5'-direction to yield nucleoside 5'-phosphates.</text>
        <dbReference type="EC" id="3.1.13.1"/>
    </reaction>
</comment>
<evidence type="ECO:0000259" key="10">
    <source>
        <dbReference type="PROSITE" id="PS50126"/>
    </source>
</evidence>
<dbReference type="InterPro" id="IPR013223">
    <property type="entry name" value="RNase_B_OB_dom"/>
</dbReference>
<dbReference type="EMBL" id="CP003914">
    <property type="protein sequence ID" value="AFX74439.1"/>
    <property type="molecule type" value="Genomic_DNA"/>
</dbReference>
<keyword evidence="5 8" id="KW-0378">Hydrolase</keyword>